<comment type="caution">
    <text evidence="15">The sequence shown here is derived from an EMBL/GenBank/DDBJ whole genome shotgun (WGS) entry which is preliminary data.</text>
</comment>
<evidence type="ECO:0000256" key="11">
    <source>
        <dbReference type="RuleBase" id="RU367026"/>
    </source>
</evidence>
<comment type="function">
    <text evidence="11">May play a role in anterograde transport of membrane proteins from the endoplasmic reticulum to the Golgi.</text>
</comment>
<evidence type="ECO:0000256" key="10">
    <source>
        <dbReference type="ARBA" id="ARBA00023136"/>
    </source>
</evidence>
<dbReference type="Pfam" id="PF05529">
    <property type="entry name" value="Bap31"/>
    <property type="match status" value="1"/>
</dbReference>
<proteinExistence type="inferred from homology"/>
<evidence type="ECO:0000259" key="13">
    <source>
        <dbReference type="Pfam" id="PF05529"/>
    </source>
</evidence>
<dbReference type="PANTHER" id="PTHR12701">
    <property type="entry name" value="BCR-ASSOCIATED PROTEIN, BAP"/>
    <property type="match status" value="1"/>
</dbReference>
<feature type="transmembrane region" description="Helical" evidence="11">
    <location>
        <begin position="48"/>
        <end position="66"/>
    </location>
</feature>
<organism evidence="15 16">
    <name type="scientific">Basidiobolus ranarum</name>
    <dbReference type="NCBI Taxonomy" id="34480"/>
    <lineage>
        <taxon>Eukaryota</taxon>
        <taxon>Fungi</taxon>
        <taxon>Fungi incertae sedis</taxon>
        <taxon>Zoopagomycota</taxon>
        <taxon>Entomophthoromycotina</taxon>
        <taxon>Basidiobolomycetes</taxon>
        <taxon>Basidiobolales</taxon>
        <taxon>Basidiobolaceae</taxon>
        <taxon>Basidiobolus</taxon>
    </lineage>
</organism>
<evidence type="ECO:0000256" key="7">
    <source>
        <dbReference type="ARBA" id="ARBA00022927"/>
    </source>
</evidence>
<keyword evidence="5 11" id="KW-0256">Endoplasmic reticulum</keyword>
<dbReference type="InterPro" id="IPR008417">
    <property type="entry name" value="BAP29/BAP31"/>
</dbReference>
<evidence type="ECO:0000256" key="9">
    <source>
        <dbReference type="ARBA" id="ARBA00023054"/>
    </source>
</evidence>
<dbReference type="PANTHER" id="PTHR12701:SF20">
    <property type="entry name" value="ENDOPLASMIC RETICULUM TRANSMEMBRANE PROTEIN"/>
    <property type="match status" value="1"/>
</dbReference>
<evidence type="ECO:0000313" key="15">
    <source>
        <dbReference type="EMBL" id="KAK9768297.1"/>
    </source>
</evidence>
<comment type="subcellular location">
    <subcellularLocation>
        <location evidence="1 11">Endoplasmic reticulum membrane</location>
        <topology evidence="1 11">Multi-pass membrane protein</topology>
    </subcellularLocation>
</comment>
<feature type="domain" description="BAP29/BAP31 transmembrane" evidence="13">
    <location>
        <begin position="1"/>
        <end position="133"/>
    </location>
</feature>
<keyword evidence="7 11" id="KW-0653">Protein transport</keyword>
<evidence type="ECO:0000256" key="2">
    <source>
        <dbReference type="ARBA" id="ARBA00007956"/>
    </source>
</evidence>
<dbReference type="Pfam" id="PF18035">
    <property type="entry name" value="Bap31_Bap29_C"/>
    <property type="match status" value="1"/>
</dbReference>
<feature type="compositionally biased region" description="Basic and acidic residues" evidence="12">
    <location>
        <begin position="142"/>
        <end position="157"/>
    </location>
</feature>
<feature type="region of interest" description="Disordered" evidence="12">
    <location>
        <begin position="137"/>
        <end position="157"/>
    </location>
</feature>
<sequence length="212" mass="24574">MALYYSLVFALLISEMSLFLVMVFPFPQKWRRAVLMKIDDSGIIRKNQWILNVIGVFVFILFADSINRMINATSEAEQANISDPRTDTQLHVKKFYSQRNMYLTGFTLFFSLILDRTFSMLMDLFLAEEKLEKIKGQSSGSLDKEAHSMEENDKKQKKRIAELVEEIAELKKNERDIDALKKQVEGESNEYKKLADEIELKDLGVKAEDKKA</sequence>
<evidence type="ECO:0000256" key="6">
    <source>
        <dbReference type="ARBA" id="ARBA00022892"/>
    </source>
</evidence>
<dbReference type="EMBL" id="JASJQH010000024">
    <property type="protein sequence ID" value="KAK9768297.1"/>
    <property type="molecule type" value="Genomic_DNA"/>
</dbReference>
<evidence type="ECO:0000256" key="3">
    <source>
        <dbReference type="ARBA" id="ARBA00022448"/>
    </source>
</evidence>
<keyword evidence="3 11" id="KW-0813">Transport</keyword>
<reference evidence="15 16" key="1">
    <citation type="submission" date="2023-04" db="EMBL/GenBank/DDBJ databases">
        <title>Genome of Basidiobolus ranarum AG-B5.</title>
        <authorList>
            <person name="Stajich J.E."/>
            <person name="Carter-House D."/>
            <person name="Gryganskyi A."/>
        </authorList>
    </citation>
    <scope>NUCLEOTIDE SEQUENCE [LARGE SCALE GENOMIC DNA]</scope>
    <source>
        <strain evidence="15 16">AG-B5</strain>
    </source>
</reference>
<evidence type="ECO:0000256" key="12">
    <source>
        <dbReference type="SAM" id="MobiDB-lite"/>
    </source>
</evidence>
<keyword evidence="8 11" id="KW-1133">Transmembrane helix</keyword>
<dbReference type="InterPro" id="IPR041672">
    <property type="entry name" value="Bap31/Bap29_C"/>
</dbReference>
<protein>
    <recommendedName>
        <fullName evidence="11">Endoplasmic reticulum transmembrane protein</fullName>
    </recommendedName>
</protein>
<evidence type="ECO:0000256" key="5">
    <source>
        <dbReference type="ARBA" id="ARBA00022824"/>
    </source>
</evidence>
<evidence type="ECO:0000256" key="4">
    <source>
        <dbReference type="ARBA" id="ARBA00022692"/>
    </source>
</evidence>
<keyword evidence="16" id="KW-1185">Reference proteome</keyword>
<comment type="similarity">
    <text evidence="2 11">Belongs to the BCAP29/BCAP31 family.</text>
</comment>
<keyword evidence="6 11" id="KW-0931">ER-Golgi transport</keyword>
<keyword evidence="9" id="KW-0175">Coiled coil</keyword>
<evidence type="ECO:0000256" key="8">
    <source>
        <dbReference type="ARBA" id="ARBA00022989"/>
    </source>
</evidence>
<evidence type="ECO:0000256" key="1">
    <source>
        <dbReference type="ARBA" id="ARBA00004477"/>
    </source>
</evidence>
<keyword evidence="4 11" id="KW-0812">Transmembrane</keyword>
<accession>A0ABR2X3G4</accession>
<evidence type="ECO:0000259" key="14">
    <source>
        <dbReference type="Pfam" id="PF18035"/>
    </source>
</evidence>
<feature type="transmembrane region" description="Helical" evidence="11">
    <location>
        <begin position="101"/>
        <end position="126"/>
    </location>
</feature>
<feature type="transmembrane region" description="Helical" evidence="11">
    <location>
        <begin position="6"/>
        <end position="27"/>
    </location>
</feature>
<gene>
    <name evidence="15" type="primary">YET3_1</name>
    <name evidence="15" type="ORF">K7432_001136</name>
</gene>
<dbReference type="InterPro" id="IPR040463">
    <property type="entry name" value="BAP29/BAP31_N"/>
</dbReference>
<name>A0ABR2X3G4_9FUNG</name>
<evidence type="ECO:0000313" key="16">
    <source>
        <dbReference type="Proteomes" id="UP001479436"/>
    </source>
</evidence>
<feature type="domain" description="Bap31/Bap29 cytoplasmic coiled-coil" evidence="14">
    <location>
        <begin position="160"/>
        <end position="211"/>
    </location>
</feature>
<keyword evidence="10 11" id="KW-0472">Membrane</keyword>
<dbReference type="Proteomes" id="UP001479436">
    <property type="component" value="Unassembled WGS sequence"/>
</dbReference>